<dbReference type="EMBL" id="VUMT01000003">
    <property type="protein sequence ID" value="MSS62791.1"/>
    <property type="molecule type" value="Genomic_DNA"/>
</dbReference>
<evidence type="ECO:0000313" key="1">
    <source>
        <dbReference type="EMBL" id="MSS62791.1"/>
    </source>
</evidence>
<protein>
    <submittedName>
        <fullName evidence="1">Uncharacterized protein</fullName>
    </submittedName>
</protein>
<dbReference type="AlphaFoldDB" id="A0A6L5XWI7"/>
<proteinExistence type="predicted"/>
<evidence type="ECO:0000313" key="2">
    <source>
        <dbReference type="Proteomes" id="UP000482209"/>
    </source>
</evidence>
<name>A0A6L5XWI7_9FIRM</name>
<dbReference type="RefSeq" id="WP_154516880.1">
    <property type="nucleotide sequence ID" value="NZ_VUMT01000003.1"/>
</dbReference>
<organism evidence="1 2">
    <name type="scientific">Velocimicrobium porci</name>
    <dbReference type="NCBI Taxonomy" id="2606634"/>
    <lineage>
        <taxon>Bacteria</taxon>
        <taxon>Bacillati</taxon>
        <taxon>Bacillota</taxon>
        <taxon>Clostridia</taxon>
        <taxon>Lachnospirales</taxon>
        <taxon>Lachnospiraceae</taxon>
        <taxon>Velocimicrobium</taxon>
    </lineage>
</organism>
<dbReference type="Proteomes" id="UP000482209">
    <property type="component" value="Unassembled WGS sequence"/>
</dbReference>
<keyword evidence="2" id="KW-1185">Reference proteome</keyword>
<sequence length="356" mass="42368">MHTFEIKCSISSSMFQQLMKLPSLVKVSNRVYRTNYYMKKGITQIEIRIYRYTSKTTGDTIEQFYLLLRCNAGMIMGENPVLALDMNKYTKDEIIERLQKRIYEINELRFLNIHKCDMVCWKTDRVDITKDIVCTDINPTLEIIMCNLSFPYKHYNMKPVKIKKDRYLLMTESCYFRSKSRTVNIYFKLVEINNNHKIIDEDTLEKIEHMIRIEIQINKKGIYNLNRSKQDKRSLENFLDNNFCYSYLEKEILSIFGAEKYVNTATAKKLIDQSRYSTYDKTVLFSVIQMIHRYGGLYELEKAIVDVNTFTPTEYGNLRQFREKWLRKIRLLGINPVTIPDHFGVTELPSIYTLMK</sequence>
<accession>A0A6L5XWI7</accession>
<gene>
    <name evidence="1" type="ORF">FYJ58_02730</name>
</gene>
<comment type="caution">
    <text evidence="1">The sequence shown here is derived from an EMBL/GenBank/DDBJ whole genome shotgun (WGS) entry which is preliminary data.</text>
</comment>
<reference evidence="1 2" key="1">
    <citation type="submission" date="2019-08" db="EMBL/GenBank/DDBJ databases">
        <title>In-depth cultivation of the pig gut microbiome towards novel bacterial diversity and tailored functional studies.</title>
        <authorList>
            <person name="Wylensek D."/>
            <person name="Hitch T.C.A."/>
            <person name="Clavel T."/>
        </authorList>
    </citation>
    <scope>NUCLEOTIDE SEQUENCE [LARGE SCALE GENOMIC DNA]</scope>
    <source>
        <strain evidence="1 2">WCA-693-APC-MOT-I</strain>
    </source>
</reference>